<dbReference type="PRINTS" id="PR00245">
    <property type="entry name" value="OLFACTORYR"/>
</dbReference>
<sequence length="347" mass="38958">MWPSNSTHFYSPVFVLLGVPGLEEAHGWLSIPFCAGFLIALLGNFTILSVVKTEASLHQPMFYFLCLLSFVDLGLSISTLPKMLAIFWFGLGEITFDACLAQMFFIHTFTGMESMVLLAMAFDRYVAICDPLRYSTILTQATVIWICLGITLKPACLIFPMTVMSKCLPFCSAHINMPHTYCEHMGIAKLACTDIRVNVFYGLWVASFLVLELILIAASYAKILQAVFRLSSKEARLKSLSTCSSHIAVIFVFYTPALFSFLTHRFGHNIPHFAHILIANLYVILPPMLNPVIYGVRTREIRTRIIRNWPKLRLEPIRIHQAPGADPSNWDRLPAAGCSGTKVQTKE</sequence>
<dbReference type="PRINTS" id="PR00237">
    <property type="entry name" value="GPCRRHODOPSN"/>
</dbReference>
<keyword evidence="8" id="KW-0297">G-protein coupled receptor</keyword>
<keyword evidence="7 8" id="KW-0807">Transducer</keyword>
<dbReference type="InterPro" id="IPR000725">
    <property type="entry name" value="Olfact_rcpt"/>
</dbReference>
<evidence type="ECO:0000256" key="4">
    <source>
        <dbReference type="ARBA" id="ARBA00022725"/>
    </source>
</evidence>
<dbReference type="CDD" id="cd15952">
    <property type="entry name" value="7tmA_OR52E-like"/>
    <property type="match status" value="1"/>
</dbReference>
<dbReference type="InterPro" id="IPR000276">
    <property type="entry name" value="GPCR_Rhodpsn"/>
</dbReference>
<dbReference type="Pfam" id="PF13853">
    <property type="entry name" value="7tm_4"/>
    <property type="match status" value="1"/>
</dbReference>
<dbReference type="PROSITE" id="PS50262">
    <property type="entry name" value="G_PROTEIN_RECEP_F1_2"/>
    <property type="match status" value="1"/>
</dbReference>
<accession>A0ABM3ZB45</accession>
<dbReference type="RefSeq" id="XP_060545598.1">
    <property type="nucleotide sequence ID" value="XM_060689615.1"/>
</dbReference>
<dbReference type="SUPFAM" id="SSF81321">
    <property type="entry name" value="Family A G protein-coupled receptor-like"/>
    <property type="match status" value="1"/>
</dbReference>
<evidence type="ECO:0000259" key="10">
    <source>
        <dbReference type="PROSITE" id="PS50262"/>
    </source>
</evidence>
<dbReference type="PANTHER" id="PTHR26450">
    <property type="entry name" value="OLFACTORY RECEPTOR 56B1-RELATED"/>
    <property type="match status" value="1"/>
</dbReference>
<evidence type="ECO:0000256" key="2">
    <source>
        <dbReference type="ARBA" id="ARBA00022606"/>
    </source>
</evidence>
<dbReference type="Proteomes" id="UP001652622">
    <property type="component" value="Unplaced"/>
</dbReference>
<evidence type="ECO:0000313" key="11">
    <source>
        <dbReference type="Proteomes" id="UP001652622"/>
    </source>
</evidence>
<dbReference type="GeneID" id="117670859"/>
<keyword evidence="3 8" id="KW-0812">Transmembrane</keyword>
<feature type="transmembrane region" description="Helical" evidence="9">
    <location>
        <begin position="242"/>
        <end position="262"/>
    </location>
</feature>
<feature type="transmembrane region" description="Helical" evidence="9">
    <location>
        <begin position="62"/>
        <end position="89"/>
    </location>
</feature>
<evidence type="ECO:0000313" key="12">
    <source>
        <dbReference type="RefSeq" id="XP_060545598.1"/>
    </source>
</evidence>
<feature type="transmembrane region" description="Helical" evidence="9">
    <location>
        <begin position="199"/>
        <end position="221"/>
    </location>
</feature>
<protein>
    <recommendedName>
        <fullName evidence="9">Olfactory receptor</fullName>
    </recommendedName>
</protein>
<keyword evidence="2 9" id="KW-0716">Sensory transduction</keyword>
<feature type="transmembrane region" description="Helical" evidence="9">
    <location>
        <begin position="27"/>
        <end position="50"/>
    </location>
</feature>
<proteinExistence type="inferred from homology"/>
<dbReference type="InterPro" id="IPR050402">
    <property type="entry name" value="OR51/52/56-like"/>
</dbReference>
<evidence type="ECO:0000256" key="1">
    <source>
        <dbReference type="ARBA" id="ARBA00004141"/>
    </source>
</evidence>
<evidence type="ECO:0000256" key="8">
    <source>
        <dbReference type="RuleBase" id="RU000688"/>
    </source>
</evidence>
<dbReference type="InterPro" id="IPR017452">
    <property type="entry name" value="GPCR_Rhodpsn_7TM"/>
</dbReference>
<evidence type="ECO:0000256" key="3">
    <source>
        <dbReference type="ARBA" id="ARBA00022692"/>
    </source>
</evidence>
<dbReference type="PROSITE" id="PS00237">
    <property type="entry name" value="G_PROTEIN_RECEP_F1_1"/>
    <property type="match status" value="1"/>
</dbReference>
<reference evidence="12" key="1">
    <citation type="submission" date="2025-08" db="UniProtKB">
        <authorList>
            <consortium name="RefSeq"/>
        </authorList>
    </citation>
    <scope>IDENTIFICATION</scope>
    <source>
        <tissue evidence="12">Blood</tissue>
    </source>
</reference>
<keyword evidence="5 9" id="KW-1133">Transmembrane helix</keyword>
<feature type="transmembrane region" description="Helical" evidence="9">
    <location>
        <begin position="101"/>
        <end position="122"/>
    </location>
</feature>
<dbReference type="PANTHER" id="PTHR26450:SF77">
    <property type="entry name" value="OLFACTORY RECEPTOR"/>
    <property type="match status" value="1"/>
</dbReference>
<comment type="subcellular location">
    <subcellularLocation>
        <location evidence="9">Cell membrane</location>
        <topology evidence="9">Multi-pass membrane protein</topology>
    </subcellularLocation>
    <subcellularLocation>
        <location evidence="1">Membrane</location>
        <topology evidence="1">Multi-pass membrane protein</topology>
    </subcellularLocation>
</comment>
<gene>
    <name evidence="12" type="primary">LOC117670859</name>
</gene>
<keyword evidence="8" id="KW-0675">Receptor</keyword>
<organism evidence="11 12">
    <name type="scientific">Pantherophis guttatus</name>
    <name type="common">Corn snake</name>
    <name type="synonym">Elaphe guttata</name>
    <dbReference type="NCBI Taxonomy" id="94885"/>
    <lineage>
        <taxon>Eukaryota</taxon>
        <taxon>Metazoa</taxon>
        <taxon>Chordata</taxon>
        <taxon>Craniata</taxon>
        <taxon>Vertebrata</taxon>
        <taxon>Euteleostomi</taxon>
        <taxon>Lepidosauria</taxon>
        <taxon>Squamata</taxon>
        <taxon>Bifurcata</taxon>
        <taxon>Unidentata</taxon>
        <taxon>Episquamata</taxon>
        <taxon>Toxicofera</taxon>
        <taxon>Serpentes</taxon>
        <taxon>Colubroidea</taxon>
        <taxon>Colubridae</taxon>
        <taxon>Colubrinae</taxon>
        <taxon>Pantherophis</taxon>
    </lineage>
</organism>
<dbReference type="Gene3D" id="1.20.1070.10">
    <property type="entry name" value="Rhodopsin 7-helix transmembrane proteins"/>
    <property type="match status" value="1"/>
</dbReference>
<feature type="domain" description="G-protein coupled receptors family 1 profile" evidence="10">
    <location>
        <begin position="43"/>
        <end position="294"/>
    </location>
</feature>
<evidence type="ECO:0000256" key="6">
    <source>
        <dbReference type="ARBA" id="ARBA00023136"/>
    </source>
</evidence>
<evidence type="ECO:0000256" key="5">
    <source>
        <dbReference type="ARBA" id="ARBA00022989"/>
    </source>
</evidence>
<feature type="transmembrane region" description="Helical" evidence="9">
    <location>
        <begin position="274"/>
        <end position="296"/>
    </location>
</feature>
<evidence type="ECO:0000256" key="9">
    <source>
        <dbReference type="RuleBase" id="RU363047"/>
    </source>
</evidence>
<comment type="similarity">
    <text evidence="8">Belongs to the G-protein coupled receptor 1 family.</text>
</comment>
<keyword evidence="6 9" id="KW-0472">Membrane</keyword>
<evidence type="ECO:0000256" key="7">
    <source>
        <dbReference type="ARBA" id="ARBA00023224"/>
    </source>
</evidence>
<keyword evidence="11" id="KW-1185">Reference proteome</keyword>
<keyword evidence="4 9" id="KW-0552">Olfaction</keyword>
<name>A0ABM3ZB45_PANGU</name>
<keyword evidence="9" id="KW-1003">Cell membrane</keyword>